<feature type="compositionally biased region" description="Basic and acidic residues" evidence="1">
    <location>
        <begin position="46"/>
        <end position="57"/>
    </location>
</feature>
<proteinExistence type="predicted"/>
<evidence type="ECO:0000313" key="3">
    <source>
        <dbReference type="Proteomes" id="UP001153618"/>
    </source>
</evidence>
<reference evidence="2" key="1">
    <citation type="submission" date="2021-07" db="EMBL/GenBank/DDBJ databases">
        <authorList>
            <person name="Branca A.L. A."/>
        </authorList>
    </citation>
    <scope>NUCLEOTIDE SEQUENCE</scope>
</reference>
<keyword evidence="3" id="KW-1185">Reference proteome</keyword>
<name>A0A9W4MSB8_PENOL</name>
<evidence type="ECO:0000313" key="2">
    <source>
        <dbReference type="EMBL" id="CAG8069415.1"/>
    </source>
</evidence>
<dbReference type="OrthoDB" id="3924768at2759"/>
<feature type="region of interest" description="Disordered" evidence="1">
    <location>
        <begin position="192"/>
        <end position="225"/>
    </location>
</feature>
<gene>
    <name evidence="2" type="ORF">POLS_LOCUS3792</name>
</gene>
<dbReference type="AlphaFoldDB" id="A0A9W4MSB8"/>
<feature type="region of interest" description="Disordered" evidence="1">
    <location>
        <begin position="40"/>
        <end position="59"/>
    </location>
</feature>
<sequence>MSNLDEALSQRHRLSIWHVYHSGLEHVSITPFPVPEKEYWSSSSSDSHRRPHEDRSSQSKGYFLHQPSLLFHNTPRTLRHGSEKGGDPICIIKIGAFWKNWLIQFSDDLKNVIDPRGLVKWECRSNPDNSISSPREWKGYKVRSWRVWGESGGEYHRRVNARRKALKEEAEAEDLMMSSKGKIKTHDLEMGAVGESTSSSASQGMEDSEEEPQPSSSTPSLPAQTSQTRLADEAFLLRWQSPFSISARTYCFEYAGIRFSWEGTRDIHYNHTWNRRLMPFNHLKLVAEISGPLEEEVLLAQHISSFSNDKLGQLWIFDSAVTKLLEKTGHPSKWMKTTENNERFSLDLDWDVQQSRLYELIMATSMCMILGEWQKRAVIRVLVSLCYLGLVLSH</sequence>
<feature type="compositionally biased region" description="Low complexity" evidence="1">
    <location>
        <begin position="213"/>
        <end position="225"/>
    </location>
</feature>
<feature type="compositionally biased region" description="Polar residues" evidence="1">
    <location>
        <begin position="195"/>
        <end position="205"/>
    </location>
</feature>
<organism evidence="2 3">
    <name type="scientific">Penicillium olsonii</name>
    <dbReference type="NCBI Taxonomy" id="99116"/>
    <lineage>
        <taxon>Eukaryota</taxon>
        <taxon>Fungi</taxon>
        <taxon>Dikarya</taxon>
        <taxon>Ascomycota</taxon>
        <taxon>Pezizomycotina</taxon>
        <taxon>Eurotiomycetes</taxon>
        <taxon>Eurotiomycetidae</taxon>
        <taxon>Eurotiales</taxon>
        <taxon>Aspergillaceae</taxon>
        <taxon>Penicillium</taxon>
    </lineage>
</organism>
<dbReference type="Proteomes" id="UP001153618">
    <property type="component" value="Unassembled WGS sequence"/>
</dbReference>
<comment type="caution">
    <text evidence="2">The sequence shown here is derived from an EMBL/GenBank/DDBJ whole genome shotgun (WGS) entry which is preliminary data.</text>
</comment>
<evidence type="ECO:0000256" key="1">
    <source>
        <dbReference type="SAM" id="MobiDB-lite"/>
    </source>
</evidence>
<protein>
    <submittedName>
        <fullName evidence="2">Uncharacterized protein</fullName>
    </submittedName>
</protein>
<accession>A0A9W4MSB8</accession>
<dbReference type="EMBL" id="CAJVOS010000018">
    <property type="protein sequence ID" value="CAG8069415.1"/>
    <property type="molecule type" value="Genomic_DNA"/>
</dbReference>